<dbReference type="EMBL" id="JARBHB010000004">
    <property type="protein sequence ID" value="KAJ8887481.1"/>
    <property type="molecule type" value="Genomic_DNA"/>
</dbReference>
<comment type="caution">
    <text evidence="2">The sequence shown here is derived from an EMBL/GenBank/DDBJ whole genome shotgun (WGS) entry which is preliminary data.</text>
</comment>
<keyword evidence="3" id="KW-1185">Reference proteome</keyword>
<accession>A0ABQ9HTQ9</accession>
<gene>
    <name evidence="2" type="ORF">PR048_013696</name>
</gene>
<feature type="region of interest" description="Disordered" evidence="1">
    <location>
        <begin position="182"/>
        <end position="227"/>
    </location>
</feature>
<reference evidence="2 3" key="1">
    <citation type="submission" date="2023-02" db="EMBL/GenBank/DDBJ databases">
        <title>LHISI_Scaffold_Assembly.</title>
        <authorList>
            <person name="Stuart O.P."/>
            <person name="Cleave R."/>
            <person name="Magrath M.J.L."/>
            <person name="Mikheyev A.S."/>
        </authorList>
    </citation>
    <scope>NUCLEOTIDE SEQUENCE [LARGE SCALE GENOMIC DNA]</scope>
    <source>
        <strain evidence="2">Daus_M_001</strain>
        <tissue evidence="2">Leg muscle</tissue>
    </source>
</reference>
<protein>
    <recommendedName>
        <fullName evidence="4">DDE-1 domain-containing protein</fullName>
    </recommendedName>
</protein>
<evidence type="ECO:0000313" key="2">
    <source>
        <dbReference type="EMBL" id="KAJ8887481.1"/>
    </source>
</evidence>
<dbReference type="Proteomes" id="UP001159363">
    <property type="component" value="Chromosome X"/>
</dbReference>
<proteinExistence type="predicted"/>
<name>A0ABQ9HTQ9_9NEOP</name>
<organism evidence="2 3">
    <name type="scientific">Dryococelus australis</name>
    <dbReference type="NCBI Taxonomy" id="614101"/>
    <lineage>
        <taxon>Eukaryota</taxon>
        <taxon>Metazoa</taxon>
        <taxon>Ecdysozoa</taxon>
        <taxon>Arthropoda</taxon>
        <taxon>Hexapoda</taxon>
        <taxon>Insecta</taxon>
        <taxon>Pterygota</taxon>
        <taxon>Neoptera</taxon>
        <taxon>Polyneoptera</taxon>
        <taxon>Phasmatodea</taxon>
        <taxon>Verophasmatodea</taxon>
        <taxon>Anareolatae</taxon>
        <taxon>Phasmatidae</taxon>
        <taxon>Eurycanthinae</taxon>
        <taxon>Dryococelus</taxon>
    </lineage>
</organism>
<sequence length="227" mass="25008">MSTVSNNTVISSICKTSAGKISSTERGELITTVCSSMAAEYYDCHALIFKRKSKKPKLMPWCSTRVKLCQGHKRLDILLILDNQSSHMSLEAVLFCRDNGIHLLSIPPRSSHKVQTIDVLQRTGLSFQMYGIMPVNPEVFTKEDFAAPSALTDTVINKEAILSATCAVPSTSATQYTRSKFSVTPPSVQHDSNSDTVSYEEITTSSRSVTKPVSSAEIRPMSRRKDP</sequence>
<feature type="compositionally biased region" description="Polar residues" evidence="1">
    <location>
        <begin position="182"/>
        <end position="213"/>
    </location>
</feature>
<evidence type="ECO:0008006" key="4">
    <source>
        <dbReference type="Google" id="ProtNLM"/>
    </source>
</evidence>
<evidence type="ECO:0000256" key="1">
    <source>
        <dbReference type="SAM" id="MobiDB-lite"/>
    </source>
</evidence>
<evidence type="ECO:0000313" key="3">
    <source>
        <dbReference type="Proteomes" id="UP001159363"/>
    </source>
</evidence>